<evidence type="ECO:0000313" key="2">
    <source>
        <dbReference type="Proteomes" id="UP001319104"/>
    </source>
</evidence>
<dbReference type="Pfam" id="PF13563">
    <property type="entry name" value="2_5_RNA_ligase2"/>
    <property type="match status" value="1"/>
</dbReference>
<evidence type="ECO:0000313" key="1">
    <source>
        <dbReference type="EMBL" id="MBS9523467.1"/>
    </source>
</evidence>
<protein>
    <submittedName>
        <fullName evidence="1">2'-5' RNA ligase family protein</fullName>
    </submittedName>
</protein>
<keyword evidence="1" id="KW-0436">Ligase</keyword>
<accession>A0AAP2CKH3</accession>
<comment type="caution">
    <text evidence="1">The sequence shown here is derived from an EMBL/GenBank/DDBJ whole genome shotgun (WGS) entry which is preliminary data.</text>
</comment>
<dbReference type="GO" id="GO:0016874">
    <property type="term" value="F:ligase activity"/>
    <property type="evidence" value="ECO:0007669"/>
    <property type="project" value="UniProtKB-KW"/>
</dbReference>
<dbReference type="PANTHER" id="PTHR40037:SF1">
    <property type="entry name" value="PHOSPHOESTERASE SAOUHSC_00951-RELATED"/>
    <property type="match status" value="1"/>
</dbReference>
<dbReference type="SUPFAM" id="SSF55144">
    <property type="entry name" value="LigT-like"/>
    <property type="match status" value="1"/>
</dbReference>
<dbReference type="PANTHER" id="PTHR40037">
    <property type="entry name" value="PHOSPHOESTERASE YJCG-RELATED"/>
    <property type="match status" value="1"/>
</dbReference>
<dbReference type="InterPro" id="IPR050580">
    <property type="entry name" value="2H_phosphoesterase_YjcG-like"/>
</dbReference>
<keyword evidence="2" id="KW-1185">Reference proteome</keyword>
<gene>
    <name evidence="1" type="ORF">KI659_05475</name>
</gene>
<dbReference type="Proteomes" id="UP001319104">
    <property type="component" value="Unassembled WGS sequence"/>
</dbReference>
<dbReference type="RefSeq" id="WP_213944357.1">
    <property type="nucleotide sequence ID" value="NZ_JAHCMY010000002.1"/>
</dbReference>
<dbReference type="InterPro" id="IPR009097">
    <property type="entry name" value="Cyclic_Pdiesterase"/>
</dbReference>
<reference evidence="1 2" key="1">
    <citation type="submission" date="2021-05" db="EMBL/GenBank/DDBJ databases">
        <authorList>
            <person name="Zhang Z.D."/>
            <person name="Osman G."/>
        </authorList>
    </citation>
    <scope>NUCLEOTIDE SEQUENCE [LARGE SCALE GENOMIC DNA]</scope>
    <source>
        <strain evidence="1 2">KCTC 32217</strain>
    </source>
</reference>
<name>A0AAP2CKH3_9BACT</name>
<dbReference type="EMBL" id="JAHCMY010000002">
    <property type="protein sequence ID" value="MBS9523467.1"/>
    <property type="molecule type" value="Genomic_DNA"/>
</dbReference>
<dbReference type="Gene3D" id="3.90.1140.10">
    <property type="entry name" value="Cyclic phosphodiesterase"/>
    <property type="match status" value="1"/>
</dbReference>
<sequence>MPDYAKYYIAIVPEGEIQEKATGLKLAVRNKFNFKYALKSPAHVTLKMPFRYNEAKEQQLIGKLSTFLAEQPAFELELKGIGRFGRRVLYIRVNQPPELLKLQQELGQFCKRELKTIEELADKAYNPHMTVASKDVKDARFDECLAYLKETGFFERLNVDKVALLKKGDRNWEVVVQIVLGTKYHVPSISSD</sequence>
<organism evidence="1 2">
    <name type="scientific">Litoribacter ruber</name>
    <dbReference type="NCBI Taxonomy" id="702568"/>
    <lineage>
        <taxon>Bacteria</taxon>
        <taxon>Pseudomonadati</taxon>
        <taxon>Bacteroidota</taxon>
        <taxon>Cytophagia</taxon>
        <taxon>Cytophagales</taxon>
        <taxon>Cyclobacteriaceae</taxon>
        <taxon>Litoribacter</taxon>
    </lineage>
</organism>
<proteinExistence type="predicted"/>
<dbReference type="AlphaFoldDB" id="A0AAP2CKH3"/>